<dbReference type="InterPro" id="IPR050721">
    <property type="entry name" value="Trk_Ktr_HKT_K-transport"/>
</dbReference>
<dbReference type="STRING" id="1480694.DC28_04425"/>
<evidence type="ECO:0000259" key="2">
    <source>
        <dbReference type="PROSITE" id="PS51202"/>
    </source>
</evidence>
<feature type="domain" description="RCK C-terminal" evidence="2">
    <location>
        <begin position="139"/>
        <end position="232"/>
    </location>
</feature>
<dbReference type="PROSITE" id="PS51201">
    <property type="entry name" value="RCK_N"/>
    <property type="match status" value="1"/>
</dbReference>
<dbReference type="InterPro" id="IPR003148">
    <property type="entry name" value="RCK_N"/>
</dbReference>
<protein>
    <submittedName>
        <fullName evidence="3">Potassium transporter TrkA</fullName>
    </submittedName>
</protein>
<proteinExistence type="predicted"/>
<dbReference type="PANTHER" id="PTHR43833">
    <property type="entry name" value="POTASSIUM CHANNEL PROTEIN 2-RELATED-RELATED"/>
    <property type="match status" value="1"/>
</dbReference>
<dbReference type="GO" id="GO:0008324">
    <property type="term" value="F:monoatomic cation transmembrane transporter activity"/>
    <property type="evidence" value="ECO:0007669"/>
    <property type="project" value="InterPro"/>
</dbReference>
<dbReference type="SUPFAM" id="SSF116726">
    <property type="entry name" value="TrkA C-terminal domain-like"/>
    <property type="match status" value="1"/>
</dbReference>
<name>A0A098QZT3_9SPIO</name>
<sequence length="232" mass="25145">MAKKQEHVFAVIGLGTFGRRVCEVLSSRGASVIAVDSDPGRIEGVKDMVTQAVVMDATDEGGYAQIALEDVNVAVVAIGDNIEGSILATALLKRNGVQYIISRALTNIHRQVLIQVGADDIINLEEDEGERLAVRLIAPQVLDRTPLSKDISIAEVYCPEEFYGKTLAGLSLRQKLGLTVVAIKRNALDVDEEGNSIRTENLVFPQGNEPLIEDDILIVVGYNGDIEQLKHV</sequence>
<dbReference type="Proteomes" id="UP000029692">
    <property type="component" value="Unassembled WGS sequence"/>
</dbReference>
<dbReference type="InterPro" id="IPR036291">
    <property type="entry name" value="NAD(P)-bd_dom_sf"/>
</dbReference>
<reference evidence="3 4" key="1">
    <citation type="submission" date="2014-05" db="EMBL/GenBank/DDBJ databases">
        <title>De novo Genome Sequence of Spirocheata sp.</title>
        <authorList>
            <person name="Shivani Y."/>
            <person name="Subhash Y."/>
            <person name="Tushar L."/>
            <person name="Sasikala C."/>
            <person name="Ramana C.V."/>
        </authorList>
    </citation>
    <scope>NUCLEOTIDE SEQUENCE [LARGE SCALE GENOMIC DNA]</scope>
    <source>
        <strain evidence="3 4">JC230</strain>
    </source>
</reference>
<dbReference type="Gene3D" id="3.40.50.720">
    <property type="entry name" value="NAD(P)-binding Rossmann-like Domain"/>
    <property type="match status" value="1"/>
</dbReference>
<dbReference type="GO" id="GO:0006813">
    <property type="term" value="P:potassium ion transport"/>
    <property type="evidence" value="ECO:0007669"/>
    <property type="project" value="InterPro"/>
</dbReference>
<dbReference type="PANTHER" id="PTHR43833:SF7">
    <property type="entry name" value="KTR SYSTEM POTASSIUM UPTAKE PROTEIN C"/>
    <property type="match status" value="1"/>
</dbReference>
<dbReference type="InterPro" id="IPR036721">
    <property type="entry name" value="RCK_C_sf"/>
</dbReference>
<dbReference type="Gene3D" id="3.30.70.1450">
    <property type="entry name" value="Regulator of K+ conductance, C-terminal domain"/>
    <property type="match status" value="1"/>
</dbReference>
<comment type="caution">
    <text evidence="3">The sequence shown here is derived from an EMBL/GenBank/DDBJ whole genome shotgun (WGS) entry which is preliminary data.</text>
</comment>
<keyword evidence="4" id="KW-1185">Reference proteome</keyword>
<dbReference type="AlphaFoldDB" id="A0A098QZT3"/>
<accession>A0A098QZT3</accession>
<dbReference type="Pfam" id="PF02080">
    <property type="entry name" value="TrkA_C"/>
    <property type="match status" value="1"/>
</dbReference>
<dbReference type="RefSeq" id="WP_037546289.1">
    <property type="nucleotide sequence ID" value="NZ_JNUP01000031.1"/>
</dbReference>
<dbReference type="PROSITE" id="PS51202">
    <property type="entry name" value="RCK_C"/>
    <property type="match status" value="1"/>
</dbReference>
<evidence type="ECO:0000313" key="4">
    <source>
        <dbReference type="Proteomes" id="UP000029692"/>
    </source>
</evidence>
<feature type="domain" description="RCK N-terminal" evidence="1">
    <location>
        <begin position="5"/>
        <end position="123"/>
    </location>
</feature>
<organism evidence="3 4">
    <name type="scientific">Spirochaeta lutea</name>
    <dbReference type="NCBI Taxonomy" id="1480694"/>
    <lineage>
        <taxon>Bacteria</taxon>
        <taxon>Pseudomonadati</taxon>
        <taxon>Spirochaetota</taxon>
        <taxon>Spirochaetia</taxon>
        <taxon>Spirochaetales</taxon>
        <taxon>Spirochaetaceae</taxon>
        <taxon>Spirochaeta</taxon>
    </lineage>
</organism>
<gene>
    <name evidence="3" type="ORF">DC28_04425</name>
</gene>
<dbReference type="SUPFAM" id="SSF51735">
    <property type="entry name" value="NAD(P)-binding Rossmann-fold domains"/>
    <property type="match status" value="1"/>
</dbReference>
<dbReference type="OrthoDB" id="9776294at2"/>
<evidence type="ECO:0000259" key="1">
    <source>
        <dbReference type="PROSITE" id="PS51201"/>
    </source>
</evidence>
<dbReference type="EMBL" id="JNUP01000031">
    <property type="protein sequence ID" value="KGE73365.1"/>
    <property type="molecule type" value="Genomic_DNA"/>
</dbReference>
<dbReference type="InterPro" id="IPR006037">
    <property type="entry name" value="RCK_C"/>
</dbReference>
<dbReference type="Pfam" id="PF02254">
    <property type="entry name" value="TrkA_N"/>
    <property type="match status" value="1"/>
</dbReference>
<dbReference type="eggNOG" id="COG0569">
    <property type="taxonomic scope" value="Bacteria"/>
</dbReference>
<evidence type="ECO:0000313" key="3">
    <source>
        <dbReference type="EMBL" id="KGE73365.1"/>
    </source>
</evidence>